<gene>
    <name evidence="2" type="ORF">CR105_26660</name>
</gene>
<comment type="caution">
    <text evidence="2">The sequence shown here is derived from an EMBL/GenBank/DDBJ whole genome shotgun (WGS) entry which is preliminary data.</text>
</comment>
<dbReference type="Proteomes" id="UP000230390">
    <property type="component" value="Unassembled WGS sequence"/>
</dbReference>
<dbReference type="EMBL" id="PDOC01000045">
    <property type="protein sequence ID" value="PIL41992.1"/>
    <property type="molecule type" value="Genomic_DNA"/>
</dbReference>
<feature type="region of interest" description="Disordered" evidence="1">
    <location>
        <begin position="33"/>
        <end position="54"/>
    </location>
</feature>
<protein>
    <submittedName>
        <fullName evidence="2">Uncharacterized protein</fullName>
    </submittedName>
</protein>
<reference evidence="2 3" key="1">
    <citation type="submission" date="2017-10" db="EMBL/GenBank/DDBJ databases">
        <title>Massilia psychrophilum sp. nov., a novel purple-pigmented bacterium isolated from Tianshan glacier, Xinjiang Municipality, China.</title>
        <authorList>
            <person name="Wang H."/>
        </authorList>
    </citation>
    <scope>NUCLEOTIDE SEQUENCE [LARGE SCALE GENOMIC DNA]</scope>
    <source>
        <strain evidence="2 3">JCM 30074</strain>
    </source>
</reference>
<accession>A0A2G8T7K7</accession>
<feature type="region of interest" description="Disordered" evidence="1">
    <location>
        <begin position="61"/>
        <end position="80"/>
    </location>
</feature>
<evidence type="ECO:0000313" key="3">
    <source>
        <dbReference type="Proteomes" id="UP000230390"/>
    </source>
</evidence>
<sequence length="80" mass="8675">MAMNRYIAISVGILAVAVTSGYSKPVEQAQVAPATSEAVRSSIPAGHQGDISEAEKRERLKKMMGTEPAPWAKRTKNYLE</sequence>
<proteinExistence type="predicted"/>
<dbReference type="AlphaFoldDB" id="A0A2G8T7K7"/>
<evidence type="ECO:0000313" key="2">
    <source>
        <dbReference type="EMBL" id="PIL41992.1"/>
    </source>
</evidence>
<keyword evidence="3" id="KW-1185">Reference proteome</keyword>
<organism evidence="2 3">
    <name type="scientific">Massilia eurypsychrophila</name>
    <dbReference type="NCBI Taxonomy" id="1485217"/>
    <lineage>
        <taxon>Bacteria</taxon>
        <taxon>Pseudomonadati</taxon>
        <taxon>Pseudomonadota</taxon>
        <taxon>Betaproteobacteria</taxon>
        <taxon>Burkholderiales</taxon>
        <taxon>Oxalobacteraceae</taxon>
        <taxon>Telluria group</taxon>
        <taxon>Massilia</taxon>
    </lineage>
</organism>
<name>A0A2G8T7K7_9BURK</name>
<evidence type="ECO:0000256" key="1">
    <source>
        <dbReference type="SAM" id="MobiDB-lite"/>
    </source>
</evidence>